<organism evidence="9">
    <name type="scientific">Thermus islandicus</name>
    <dbReference type="NCBI Taxonomy" id="540988"/>
    <lineage>
        <taxon>Bacteria</taxon>
        <taxon>Thermotogati</taxon>
        <taxon>Deinococcota</taxon>
        <taxon>Deinococci</taxon>
        <taxon>Thermales</taxon>
        <taxon>Thermaceae</taxon>
        <taxon>Thermus</taxon>
    </lineage>
</organism>
<dbReference type="Pfam" id="PF01569">
    <property type="entry name" value="PAP2"/>
    <property type="match status" value="1"/>
</dbReference>
<protein>
    <submittedName>
        <fullName evidence="9">Phosphatase PAP2 family protein</fullName>
    </submittedName>
</protein>
<evidence type="ECO:0000256" key="3">
    <source>
        <dbReference type="ARBA" id="ARBA00022692"/>
    </source>
</evidence>
<comment type="caution">
    <text evidence="9">The sequence shown here is derived from an EMBL/GenBank/DDBJ whole genome shotgun (WGS) entry which is preliminary data.</text>
</comment>
<feature type="transmembrane region" description="Helical" evidence="7">
    <location>
        <begin position="107"/>
        <end position="129"/>
    </location>
</feature>
<name>A0A831UHS9_9DEIN</name>
<dbReference type="GO" id="GO:0016787">
    <property type="term" value="F:hydrolase activity"/>
    <property type="evidence" value="ECO:0007669"/>
    <property type="project" value="UniProtKB-KW"/>
</dbReference>
<keyword evidence="3 7" id="KW-0812">Transmembrane</keyword>
<dbReference type="PANTHER" id="PTHR14969">
    <property type="entry name" value="SPHINGOSINE-1-PHOSPHATE PHOSPHOHYDROLASE"/>
    <property type="match status" value="1"/>
</dbReference>
<evidence type="ECO:0000313" key="9">
    <source>
        <dbReference type="EMBL" id="HEO42750.1"/>
    </source>
</evidence>
<evidence type="ECO:0000256" key="1">
    <source>
        <dbReference type="ARBA" id="ARBA00004651"/>
    </source>
</evidence>
<dbReference type="AlphaFoldDB" id="A0A831UHS9"/>
<reference evidence="9" key="1">
    <citation type="journal article" date="2020" name="mSystems">
        <title>Genome- and Community-Level Interaction Insights into Carbon Utilization and Element Cycling Functions of Hydrothermarchaeota in Hydrothermal Sediment.</title>
        <authorList>
            <person name="Zhou Z."/>
            <person name="Liu Y."/>
            <person name="Xu W."/>
            <person name="Pan J."/>
            <person name="Luo Z.H."/>
            <person name="Li M."/>
        </authorList>
    </citation>
    <scope>NUCLEOTIDE SEQUENCE [LARGE SCALE GENOMIC DNA]</scope>
    <source>
        <strain evidence="9">SpSt-189</strain>
    </source>
</reference>
<dbReference type="EMBL" id="DSHZ01000378">
    <property type="protein sequence ID" value="HEO42750.1"/>
    <property type="molecule type" value="Genomic_DNA"/>
</dbReference>
<evidence type="ECO:0000256" key="2">
    <source>
        <dbReference type="ARBA" id="ARBA00022475"/>
    </source>
</evidence>
<feature type="domain" description="Phosphatidic acid phosphatase type 2/haloperoxidase" evidence="8">
    <location>
        <begin position="35"/>
        <end position="150"/>
    </location>
</feature>
<dbReference type="SUPFAM" id="SSF48317">
    <property type="entry name" value="Acid phosphatase/Vanadium-dependent haloperoxidase"/>
    <property type="match status" value="1"/>
</dbReference>
<evidence type="ECO:0000256" key="7">
    <source>
        <dbReference type="SAM" id="Phobius"/>
    </source>
</evidence>
<dbReference type="GO" id="GO:0005886">
    <property type="term" value="C:plasma membrane"/>
    <property type="evidence" value="ECO:0007669"/>
    <property type="project" value="UniProtKB-SubCell"/>
</dbReference>
<proteinExistence type="predicted"/>
<comment type="subcellular location">
    <subcellularLocation>
        <location evidence="1">Cell membrane</location>
        <topology evidence="1">Multi-pass membrane protein</topology>
    </subcellularLocation>
</comment>
<feature type="transmembrane region" description="Helical" evidence="7">
    <location>
        <begin position="135"/>
        <end position="153"/>
    </location>
</feature>
<dbReference type="SMART" id="SM00014">
    <property type="entry name" value="acidPPc"/>
    <property type="match status" value="1"/>
</dbReference>
<evidence type="ECO:0000256" key="6">
    <source>
        <dbReference type="ARBA" id="ARBA00023136"/>
    </source>
</evidence>
<dbReference type="PANTHER" id="PTHR14969:SF62">
    <property type="entry name" value="DECAPRENYLPHOSPHORYL-5-PHOSPHORIBOSE PHOSPHATASE RV3807C-RELATED"/>
    <property type="match status" value="1"/>
</dbReference>
<keyword evidence="4" id="KW-0378">Hydrolase</keyword>
<gene>
    <name evidence="9" type="ORF">ENP09_07820</name>
</gene>
<feature type="transmembrane region" description="Helical" evidence="7">
    <location>
        <begin position="76"/>
        <end position="95"/>
    </location>
</feature>
<keyword evidence="6 7" id="KW-0472">Membrane</keyword>
<dbReference type="InterPro" id="IPR000326">
    <property type="entry name" value="PAP2/HPO"/>
</dbReference>
<accession>A0A831UHS9</accession>
<evidence type="ECO:0000256" key="5">
    <source>
        <dbReference type="ARBA" id="ARBA00022989"/>
    </source>
</evidence>
<evidence type="ECO:0000256" key="4">
    <source>
        <dbReference type="ARBA" id="ARBA00022801"/>
    </source>
</evidence>
<sequence>MSLRTSRSRSLRRAASGGVTPLGLTRAYLGRRAWAPLVLAVAGGAFWVEVAKWALARERPHLFPSPVREAGYSFPSGHAEISLALVLSLYLLLGVSQPRGNRFGPAFWVLALGLPWAFLVGLSRLYLQVHYPSDVLGGWALAVAWTLWVWRWTPSRF</sequence>
<dbReference type="Gene3D" id="1.20.144.10">
    <property type="entry name" value="Phosphatidic acid phosphatase type 2/haloperoxidase"/>
    <property type="match status" value="1"/>
</dbReference>
<keyword evidence="2" id="KW-1003">Cell membrane</keyword>
<evidence type="ECO:0000259" key="8">
    <source>
        <dbReference type="SMART" id="SM00014"/>
    </source>
</evidence>
<dbReference type="InterPro" id="IPR036938">
    <property type="entry name" value="PAP2/HPO_sf"/>
</dbReference>
<keyword evidence="5 7" id="KW-1133">Transmembrane helix</keyword>
<feature type="transmembrane region" description="Helical" evidence="7">
    <location>
        <begin position="34"/>
        <end position="56"/>
    </location>
</feature>